<accession>F4P065</accession>
<dbReference type="Proteomes" id="UP000007241">
    <property type="component" value="Unassembled WGS sequence"/>
</dbReference>
<organism evidence="1 2">
    <name type="scientific">Batrachochytrium dendrobatidis (strain JAM81 / FGSC 10211)</name>
    <name type="common">Frog chytrid fungus</name>
    <dbReference type="NCBI Taxonomy" id="684364"/>
    <lineage>
        <taxon>Eukaryota</taxon>
        <taxon>Fungi</taxon>
        <taxon>Fungi incertae sedis</taxon>
        <taxon>Chytridiomycota</taxon>
        <taxon>Chytridiomycota incertae sedis</taxon>
        <taxon>Chytridiomycetes</taxon>
        <taxon>Rhizophydiales</taxon>
        <taxon>Rhizophydiales incertae sedis</taxon>
        <taxon>Batrachochytrium</taxon>
    </lineage>
</organism>
<gene>
    <name evidence="1" type="ORF">BATDEDRAFT_34708</name>
</gene>
<protein>
    <submittedName>
        <fullName evidence="1">Uncharacterized protein</fullName>
    </submittedName>
</protein>
<evidence type="ECO:0000313" key="2">
    <source>
        <dbReference type="Proteomes" id="UP000007241"/>
    </source>
</evidence>
<dbReference type="AlphaFoldDB" id="F4P065"/>
<sequence>MKQLKATDVLASKQVMLIARSLMKLLETFGDGHKGRFLDYVNSRLGISKSSYYYYMEHYAFMSKYPEFQTLAVSFRVFRSMIPKIKECGKPSQQVVPRQSMTPSDCSDNDKVISGGTDIATFFHGEQSTENVHRSGKKF</sequence>
<dbReference type="OrthoDB" id="2173101at2759"/>
<keyword evidence="2" id="KW-1185">Reference proteome</keyword>
<dbReference type="RefSeq" id="XP_006677984.1">
    <property type="nucleotide sequence ID" value="XM_006677921.1"/>
</dbReference>
<proteinExistence type="predicted"/>
<dbReference type="HOGENOM" id="CLU_1864746_0_0_1"/>
<dbReference type="EMBL" id="GL882882">
    <property type="protein sequence ID" value="EGF81093.1"/>
    <property type="molecule type" value="Genomic_DNA"/>
</dbReference>
<evidence type="ECO:0000313" key="1">
    <source>
        <dbReference type="EMBL" id="EGF81093.1"/>
    </source>
</evidence>
<reference evidence="1 2" key="1">
    <citation type="submission" date="2009-12" db="EMBL/GenBank/DDBJ databases">
        <title>The draft genome of Batrachochytrium dendrobatidis.</title>
        <authorList>
            <consortium name="US DOE Joint Genome Institute (JGI-PGF)"/>
            <person name="Kuo A."/>
            <person name="Salamov A."/>
            <person name="Schmutz J."/>
            <person name="Lucas S."/>
            <person name="Pitluck S."/>
            <person name="Rosenblum E."/>
            <person name="Stajich J."/>
            <person name="Eisen M."/>
            <person name="Grigoriev I.V."/>
        </authorList>
    </citation>
    <scope>NUCLEOTIDE SEQUENCE [LARGE SCALE GENOMIC DNA]</scope>
    <source>
        <strain evidence="2">JAM81 / FGSC 10211</strain>
    </source>
</reference>
<dbReference type="GeneID" id="18240540"/>
<dbReference type="InParanoid" id="F4P065"/>
<name>F4P065_BATDJ</name>